<reference evidence="9 10" key="1">
    <citation type="journal article" date="2012" name="BMC Genomics">
        <title>Tools to kill: Genome of one of the most destructive plant pathogenic fungi Macrophomina phaseolina.</title>
        <authorList>
            <person name="Islam M.S."/>
            <person name="Haque M.S."/>
            <person name="Islam M.M."/>
            <person name="Emdad E.M."/>
            <person name="Halim A."/>
            <person name="Hossen Q.M.M."/>
            <person name="Hossain M.Z."/>
            <person name="Ahmed B."/>
            <person name="Rahim S."/>
            <person name="Rahman M.S."/>
            <person name="Alam M.M."/>
            <person name="Hou S."/>
            <person name="Wan X."/>
            <person name="Saito J.A."/>
            <person name="Alam M."/>
        </authorList>
    </citation>
    <scope>NUCLEOTIDE SEQUENCE [LARGE SCALE GENOMIC DNA]</scope>
    <source>
        <strain evidence="9 10">MS6</strain>
    </source>
</reference>
<sequence length="367" mass="39493">MVPNTQTAAGMLLCVPSVYACGHLHTKEGARLSSTYNNFAMSSSAYNNGPTAEAGHNWDGDDNPKAIRHSEGTTVADNRASPDVEEVGPGAKPLPFPFNKVMDSSFGRSPWKNHAIAMIGEAIGTGSFLFFAFAGAEVALYGKATGQIETFDPAVIMYIALSFGLSLLVNVFVFFRVSGGLFNPAVTFAMLLTGSIPPMRCLCLFIAQMLACMFSSYIVSVLIPTSFDVVTAPSNGATTAQAVCLEFILTAYLVMTILMMAGENHRGRYNAPVAIGLALFSAHLVGVQWTGASLNPCRSFGPAVVSGTWTQHWIYWVGPGVGAILAAGLYKTLKHMRYEEANPGQDAWDEPSAPRWFTSHNHHHNRK</sequence>
<evidence type="ECO:0000256" key="6">
    <source>
        <dbReference type="RuleBase" id="RU000477"/>
    </source>
</evidence>
<dbReference type="HOGENOM" id="CLU_020019_1_4_1"/>
<dbReference type="STRING" id="1126212.K2S285"/>
<feature type="region of interest" description="Disordered" evidence="7">
    <location>
        <begin position="50"/>
        <end position="91"/>
    </location>
</feature>
<dbReference type="PANTHER" id="PTHR19139">
    <property type="entry name" value="AQUAPORIN TRANSPORTER"/>
    <property type="match status" value="1"/>
</dbReference>
<evidence type="ECO:0000256" key="3">
    <source>
        <dbReference type="ARBA" id="ARBA00022692"/>
    </source>
</evidence>
<dbReference type="SUPFAM" id="SSF81338">
    <property type="entry name" value="Aquaporin-like"/>
    <property type="match status" value="1"/>
</dbReference>
<evidence type="ECO:0000256" key="4">
    <source>
        <dbReference type="ARBA" id="ARBA00022989"/>
    </source>
</evidence>
<dbReference type="Gene3D" id="1.20.1080.10">
    <property type="entry name" value="Glycerol uptake facilitator protein"/>
    <property type="match status" value="1"/>
</dbReference>
<accession>K2S285</accession>
<feature type="transmembrane region" description="Helical" evidence="8">
    <location>
        <begin position="155"/>
        <end position="178"/>
    </location>
</feature>
<dbReference type="GO" id="GO:0015250">
    <property type="term" value="F:water channel activity"/>
    <property type="evidence" value="ECO:0007669"/>
    <property type="project" value="TreeGrafter"/>
</dbReference>
<proteinExistence type="inferred from homology"/>
<dbReference type="Pfam" id="PF00230">
    <property type="entry name" value="MIP"/>
    <property type="match status" value="1"/>
</dbReference>
<dbReference type="FunCoup" id="K2S285">
    <property type="interactions" value="249"/>
</dbReference>
<feature type="region of interest" description="Disordered" evidence="7">
    <location>
        <begin position="343"/>
        <end position="367"/>
    </location>
</feature>
<dbReference type="PANTHER" id="PTHR19139:SF199">
    <property type="entry name" value="MIP17260P"/>
    <property type="match status" value="1"/>
</dbReference>
<dbReference type="GO" id="GO:0005886">
    <property type="term" value="C:plasma membrane"/>
    <property type="evidence" value="ECO:0007669"/>
    <property type="project" value="TreeGrafter"/>
</dbReference>
<evidence type="ECO:0000256" key="8">
    <source>
        <dbReference type="SAM" id="Phobius"/>
    </source>
</evidence>
<dbReference type="AlphaFoldDB" id="K2S285"/>
<evidence type="ECO:0000256" key="7">
    <source>
        <dbReference type="SAM" id="MobiDB-lite"/>
    </source>
</evidence>
<feature type="transmembrane region" description="Helical" evidence="8">
    <location>
        <begin position="239"/>
        <end position="261"/>
    </location>
</feature>
<gene>
    <name evidence="9" type="ORF">MPH_03638</name>
</gene>
<evidence type="ECO:0000313" key="9">
    <source>
        <dbReference type="EMBL" id="EKG19117.1"/>
    </source>
</evidence>
<dbReference type="eggNOG" id="KOG0223">
    <property type="taxonomic scope" value="Eukaryota"/>
</dbReference>
<feature type="transmembrane region" description="Helical" evidence="8">
    <location>
        <begin position="273"/>
        <end position="292"/>
    </location>
</feature>
<dbReference type="InterPro" id="IPR000425">
    <property type="entry name" value="MIP"/>
</dbReference>
<dbReference type="InParanoid" id="K2S285"/>
<organism evidence="9 10">
    <name type="scientific">Macrophomina phaseolina (strain MS6)</name>
    <name type="common">Charcoal rot fungus</name>
    <dbReference type="NCBI Taxonomy" id="1126212"/>
    <lineage>
        <taxon>Eukaryota</taxon>
        <taxon>Fungi</taxon>
        <taxon>Dikarya</taxon>
        <taxon>Ascomycota</taxon>
        <taxon>Pezizomycotina</taxon>
        <taxon>Dothideomycetes</taxon>
        <taxon>Dothideomycetes incertae sedis</taxon>
        <taxon>Botryosphaeriales</taxon>
        <taxon>Botryosphaeriaceae</taxon>
        <taxon>Macrophomina</taxon>
    </lineage>
</organism>
<comment type="subcellular location">
    <subcellularLocation>
        <location evidence="1">Membrane</location>
        <topology evidence="1">Multi-pass membrane protein</topology>
    </subcellularLocation>
</comment>
<keyword evidence="6" id="KW-0813">Transport</keyword>
<evidence type="ECO:0000256" key="5">
    <source>
        <dbReference type="ARBA" id="ARBA00023136"/>
    </source>
</evidence>
<dbReference type="EMBL" id="AHHD01000166">
    <property type="protein sequence ID" value="EKG19117.1"/>
    <property type="molecule type" value="Genomic_DNA"/>
</dbReference>
<feature type="transmembrane region" description="Helical" evidence="8">
    <location>
        <begin position="199"/>
        <end position="219"/>
    </location>
</feature>
<dbReference type="PRINTS" id="PR00783">
    <property type="entry name" value="MINTRINSICP"/>
</dbReference>
<comment type="similarity">
    <text evidence="2 6">Belongs to the MIP/aquaporin (TC 1.A.8) family.</text>
</comment>
<dbReference type="InterPro" id="IPR023271">
    <property type="entry name" value="Aquaporin-like"/>
</dbReference>
<evidence type="ECO:0000256" key="1">
    <source>
        <dbReference type="ARBA" id="ARBA00004141"/>
    </source>
</evidence>
<dbReference type="InterPro" id="IPR034294">
    <property type="entry name" value="Aquaporin_transptr"/>
</dbReference>
<keyword evidence="4 8" id="KW-1133">Transmembrane helix</keyword>
<comment type="caution">
    <text evidence="9">The sequence shown here is derived from an EMBL/GenBank/DDBJ whole genome shotgun (WGS) entry which is preliminary data.</text>
</comment>
<feature type="transmembrane region" description="Helical" evidence="8">
    <location>
        <begin position="115"/>
        <end position="135"/>
    </location>
</feature>
<dbReference type="VEuPathDB" id="FungiDB:MPH_03638"/>
<feature type="transmembrane region" description="Helical" evidence="8">
    <location>
        <begin position="312"/>
        <end position="330"/>
    </location>
</feature>
<evidence type="ECO:0000313" key="10">
    <source>
        <dbReference type="Proteomes" id="UP000007129"/>
    </source>
</evidence>
<evidence type="ECO:0000256" key="2">
    <source>
        <dbReference type="ARBA" id="ARBA00006175"/>
    </source>
</evidence>
<keyword evidence="3 6" id="KW-0812">Transmembrane</keyword>
<name>K2S285_MACPH</name>
<dbReference type="Proteomes" id="UP000007129">
    <property type="component" value="Unassembled WGS sequence"/>
</dbReference>
<feature type="compositionally biased region" description="Basic and acidic residues" evidence="7">
    <location>
        <begin position="56"/>
        <end position="71"/>
    </location>
</feature>
<protein>
    <submittedName>
        <fullName evidence="9">Major intrinsic protein</fullName>
    </submittedName>
</protein>
<dbReference type="OrthoDB" id="3222at2759"/>
<keyword evidence="5 8" id="KW-0472">Membrane</keyword>